<dbReference type="SMART" id="SM00415">
    <property type="entry name" value="HSF"/>
    <property type="match status" value="1"/>
</dbReference>
<evidence type="ECO:0000256" key="8">
    <source>
        <dbReference type="SAM" id="MobiDB-lite"/>
    </source>
</evidence>
<feature type="region of interest" description="Disordered" evidence="8">
    <location>
        <begin position="1"/>
        <end position="72"/>
    </location>
</feature>
<comment type="subcellular location">
    <subcellularLocation>
        <location evidence="1">Nucleus</location>
    </subcellularLocation>
</comment>
<protein>
    <recommendedName>
        <fullName evidence="9">HSF-type DNA-binding domain-containing protein</fullName>
    </recommendedName>
</protein>
<dbReference type="Gene3D" id="1.10.10.10">
    <property type="entry name" value="Winged helix-like DNA-binding domain superfamily/Winged helix DNA-binding domain"/>
    <property type="match status" value="1"/>
</dbReference>
<evidence type="ECO:0000256" key="2">
    <source>
        <dbReference type="ARBA" id="ARBA00006403"/>
    </source>
</evidence>
<dbReference type="Ensembl" id="ENSSSCT00070008479.1">
    <property type="protein sequence ID" value="ENSSSCP00070006982.1"/>
    <property type="gene ID" value="ENSSSCG00070004496.1"/>
</dbReference>
<organism evidence="10 11">
    <name type="scientific">Sus scrofa</name>
    <name type="common">Pig</name>
    <dbReference type="NCBI Taxonomy" id="9823"/>
    <lineage>
        <taxon>Eukaryota</taxon>
        <taxon>Metazoa</taxon>
        <taxon>Chordata</taxon>
        <taxon>Craniata</taxon>
        <taxon>Vertebrata</taxon>
        <taxon>Euteleostomi</taxon>
        <taxon>Mammalia</taxon>
        <taxon>Eutheria</taxon>
        <taxon>Laurasiatheria</taxon>
        <taxon>Artiodactyla</taxon>
        <taxon>Suina</taxon>
        <taxon>Suidae</taxon>
        <taxon>Sus</taxon>
    </lineage>
</organism>
<proteinExistence type="inferred from homology"/>
<feature type="region of interest" description="Disordered" evidence="8">
    <location>
        <begin position="180"/>
        <end position="234"/>
    </location>
</feature>
<reference evidence="10" key="2">
    <citation type="submission" date="2025-05" db="UniProtKB">
        <authorList>
            <consortium name="Ensembl"/>
        </authorList>
    </citation>
    <scope>IDENTIFICATION</scope>
</reference>
<dbReference type="Proteomes" id="UP000694720">
    <property type="component" value="Unplaced"/>
</dbReference>
<dbReference type="Proteomes" id="UP000694725">
    <property type="component" value="Unplaced"/>
</dbReference>
<evidence type="ECO:0000256" key="4">
    <source>
        <dbReference type="ARBA" id="ARBA00023125"/>
    </source>
</evidence>
<keyword evidence="4" id="KW-0238">DNA-binding</keyword>
<evidence type="ECO:0000259" key="9">
    <source>
        <dbReference type="SMART" id="SM00415"/>
    </source>
</evidence>
<keyword evidence="6" id="KW-0539">Nucleus</keyword>
<dbReference type="Proteomes" id="UP000694724">
    <property type="component" value="Unplaced"/>
</dbReference>
<dbReference type="AlphaFoldDB" id="A0A4X1SVA4"/>
<feature type="domain" description="HSF-type DNA-binding" evidence="9">
    <location>
        <begin position="75"/>
        <end position="181"/>
    </location>
</feature>
<dbReference type="Proteomes" id="UP000694728">
    <property type="component" value="Unplaced"/>
</dbReference>
<reference evidence="11" key="1">
    <citation type="submission" date="2017-08" db="EMBL/GenBank/DDBJ databases">
        <title>USMARCv1.0.</title>
        <authorList>
            <person name="Hannum G.I."/>
            <person name="Koren S."/>
            <person name="Schroeder S.G."/>
            <person name="Chin S.C."/>
            <person name="Nonneman D.J."/>
            <person name="Becker S.A."/>
            <person name="Rosen B.D."/>
            <person name="Bickhart D.M."/>
            <person name="Putnam N.H."/>
            <person name="Green R.E."/>
            <person name="Tuggle C.K."/>
            <person name="Liu H."/>
            <person name="Rohrer G.A."/>
            <person name="Warr A."/>
            <person name="Hall R."/>
            <person name="Kim K."/>
            <person name="Hume D.A."/>
            <person name="Talbot R."/>
            <person name="Chow W."/>
            <person name="Howe K."/>
            <person name="Schwartz A.S."/>
            <person name="Watson M."/>
            <person name="Archibald A.L."/>
            <person name="Phillippy A.M."/>
            <person name="Smith T.P.L."/>
        </authorList>
    </citation>
    <scope>NUCLEOTIDE SEQUENCE [LARGE SCALE GENOMIC DNA]</scope>
</reference>
<dbReference type="Proteomes" id="UP000694723">
    <property type="component" value="Unplaced"/>
</dbReference>
<evidence type="ECO:0000256" key="6">
    <source>
        <dbReference type="ARBA" id="ARBA00023242"/>
    </source>
</evidence>
<dbReference type="Ensembl" id="ENSSSCT00040028536.1">
    <property type="protein sequence ID" value="ENSSSCP00040011988.1"/>
    <property type="gene ID" value="ENSSSCG00040021227.1"/>
</dbReference>
<evidence type="ECO:0000256" key="3">
    <source>
        <dbReference type="ARBA" id="ARBA00023015"/>
    </source>
</evidence>
<dbReference type="SUPFAM" id="SSF46785">
    <property type="entry name" value="Winged helix' DNA-binding domain"/>
    <property type="match status" value="1"/>
</dbReference>
<evidence type="ECO:0000256" key="7">
    <source>
        <dbReference type="RuleBase" id="RU004020"/>
    </source>
</evidence>
<keyword evidence="3" id="KW-0805">Transcription regulation</keyword>
<dbReference type="Ensembl" id="ENSSSCT00030069150.1">
    <property type="protein sequence ID" value="ENSSSCP00030031580.1"/>
    <property type="gene ID" value="ENSSSCG00030049596.1"/>
</dbReference>
<feature type="compositionally biased region" description="Basic and acidic residues" evidence="8">
    <location>
        <begin position="32"/>
        <end position="44"/>
    </location>
</feature>
<dbReference type="Ensembl" id="ENSSSCT00060005540.1">
    <property type="protein sequence ID" value="ENSSSCP00060001879.1"/>
    <property type="gene ID" value="ENSSSCG00060004459.1"/>
</dbReference>
<evidence type="ECO:0000256" key="5">
    <source>
        <dbReference type="ARBA" id="ARBA00023163"/>
    </source>
</evidence>
<dbReference type="GO" id="GO:0005634">
    <property type="term" value="C:nucleus"/>
    <property type="evidence" value="ECO:0007669"/>
    <property type="project" value="UniProtKB-SubCell"/>
</dbReference>
<dbReference type="FunFam" id="1.10.10.10:FF:000349">
    <property type="entry name" value="Heat shock transcription factor, Y-linked"/>
    <property type="match status" value="1"/>
</dbReference>
<dbReference type="PANTHER" id="PTHR10015:SF140">
    <property type="entry name" value="HEAT SHOCK TRANSCRIPTION FACTOR, X-LINKED MEMBER 3-RELATED"/>
    <property type="match status" value="1"/>
</dbReference>
<keyword evidence="5" id="KW-0804">Transcription</keyword>
<evidence type="ECO:0000256" key="1">
    <source>
        <dbReference type="ARBA" id="ARBA00004123"/>
    </source>
</evidence>
<dbReference type="GO" id="GO:0003700">
    <property type="term" value="F:DNA-binding transcription factor activity"/>
    <property type="evidence" value="ECO:0007669"/>
    <property type="project" value="InterPro"/>
</dbReference>
<dbReference type="GO" id="GO:0043565">
    <property type="term" value="F:sequence-specific DNA binding"/>
    <property type="evidence" value="ECO:0007669"/>
    <property type="project" value="InterPro"/>
</dbReference>
<dbReference type="InterPro" id="IPR036388">
    <property type="entry name" value="WH-like_DNA-bd_sf"/>
</dbReference>
<feature type="region of interest" description="Disordered" evidence="8">
    <location>
        <begin position="247"/>
        <end position="289"/>
    </location>
</feature>
<dbReference type="Ensembl" id="ENSSSCT00065021505.1">
    <property type="protein sequence ID" value="ENSSSCP00065008712.1"/>
    <property type="gene ID" value="ENSSSCG00065016217.1"/>
</dbReference>
<evidence type="ECO:0000313" key="10">
    <source>
        <dbReference type="Ensembl" id="ENSSSCP00070006982.1"/>
    </source>
</evidence>
<dbReference type="InterPro" id="IPR000232">
    <property type="entry name" value="HSF_DNA-bd"/>
</dbReference>
<name>A0A4X1SVA4_PIG</name>
<accession>A0A4X1SVA4</accession>
<dbReference type="Proteomes" id="UP000314985">
    <property type="component" value="Unassembled WGS sequence"/>
</dbReference>
<feature type="compositionally biased region" description="Pro residues" evidence="8">
    <location>
        <begin position="49"/>
        <end position="60"/>
    </location>
</feature>
<evidence type="ECO:0000313" key="11">
    <source>
        <dbReference type="Proteomes" id="UP000314985"/>
    </source>
</evidence>
<dbReference type="Pfam" id="PF00447">
    <property type="entry name" value="HSF_DNA-bind"/>
    <property type="match status" value="1"/>
</dbReference>
<dbReference type="InterPro" id="IPR036390">
    <property type="entry name" value="WH_DNA-bd_sf"/>
</dbReference>
<dbReference type="PANTHER" id="PTHR10015">
    <property type="entry name" value="HEAT SHOCK TRANSCRIPTION FACTOR"/>
    <property type="match status" value="1"/>
</dbReference>
<sequence length="331" mass="34682">MASPRSHEAGPATRAPSAEGEPAPGSSPDPGGDSRETPEKRGDGAESPEPGPRDNPPAPGPSRGAVGSANSHGLGLSFPRRLWMVAEDEAFPSVRWNDAGDAVVIDQELFQREVLQRRGAESILEADSLKGFIRQLNLHGFRKLRPAGPSAGSPGKETMMIYRNSNFQRDKPLLVENIQGAGFRGDPAGRAPRKKQLVPTRRSPRLRPQDPTKEAAGSKAPKEAPSAQGPGATRAFTFSGLWSRSSVAGQAGAHQPLREQGGPSGEGTSRNVTLVPPATAGSDSAEQVPTSLPVCPAYGSVLSLYTTFSSILLVALPVTAPNEAPEGDEGQ</sequence>
<dbReference type="Ensembl" id="ENSSSCT00055039607.1">
    <property type="protein sequence ID" value="ENSSSCP00055031508.1"/>
    <property type="gene ID" value="ENSSSCG00055020204.1"/>
</dbReference>
<dbReference type="Ensembl" id="ENSSSCT00045042862.1">
    <property type="protein sequence ID" value="ENSSSCP00045029767.1"/>
    <property type="gene ID" value="ENSSSCG00045025160.1"/>
</dbReference>
<dbReference type="Proteomes" id="UP000694722">
    <property type="component" value="Unplaced"/>
</dbReference>
<comment type="similarity">
    <text evidence="2 7">Belongs to the HSF family.</text>
</comment>
<dbReference type="Ensembl" id="ENSSSCT00035109927.1">
    <property type="protein sequence ID" value="ENSSSCP00035047809.1"/>
    <property type="gene ID" value="ENSSSCG00035080294.1"/>
</dbReference>
<dbReference type="Proteomes" id="UP000694570">
    <property type="component" value="Unplaced"/>
</dbReference>